<sequence length="356" mass="38779">MSGTVNGGEVRATADTADTADAADAANARDRAWPSATLLLITYNQRRFIADAIAGALAQDYPDLEIIVSDDASTDDTFAAAQQALQGYAGPHRVTLRRNPVNLGISGHLSQLVELSHGELIFVAAGDDISLPTRCREVAQAWLAHGRKPDLIATDLIDMDYEGIDHGTIAHSELGIYDGVDRWMAEPPVVIGASHTWTRRQFERFGPIAPGMISEDQITTLRAVLGGGAITLRRPLVRYRRGGVSGKRKWRTPADFVRRIQLTNRSSLAETLQFIQDAELAGAGDAMRRHKAGKLARETFTRDIFAATSTGERLRLLFGSRGVRLGHRLRMFLYAACPGVYAPFFALGNLVKGMKG</sequence>
<evidence type="ECO:0000313" key="3">
    <source>
        <dbReference type="EMBL" id="NNH09377.1"/>
    </source>
</evidence>
<dbReference type="Pfam" id="PF00535">
    <property type="entry name" value="Glycos_transf_2"/>
    <property type="match status" value="1"/>
</dbReference>
<dbReference type="RefSeq" id="WP_053821341.1">
    <property type="nucleotide sequence ID" value="NZ_BAAAEB010000007.1"/>
</dbReference>
<dbReference type="PANTHER" id="PTHR43685">
    <property type="entry name" value="GLYCOSYLTRANSFERASE"/>
    <property type="match status" value="1"/>
</dbReference>
<feature type="domain" description="Glycosyltransferase 2-like" evidence="2">
    <location>
        <begin position="39"/>
        <end position="147"/>
    </location>
</feature>
<keyword evidence="1" id="KW-0812">Transmembrane</keyword>
<dbReference type="SUPFAM" id="SSF53448">
    <property type="entry name" value="Nucleotide-diphospho-sugar transferases"/>
    <property type="match status" value="1"/>
</dbReference>
<dbReference type="InterPro" id="IPR050834">
    <property type="entry name" value="Glycosyltransf_2"/>
</dbReference>
<keyword evidence="3" id="KW-0808">Transferase</keyword>
<evidence type="ECO:0000256" key="1">
    <source>
        <dbReference type="SAM" id="Phobius"/>
    </source>
</evidence>
<feature type="transmembrane region" description="Helical" evidence="1">
    <location>
        <begin position="331"/>
        <end position="351"/>
    </location>
</feature>
<proteinExistence type="predicted"/>
<evidence type="ECO:0000313" key="4">
    <source>
        <dbReference type="Proteomes" id="UP000542973"/>
    </source>
</evidence>
<reference evidence="3 4" key="1">
    <citation type="submission" date="2020-05" db="EMBL/GenBank/DDBJ databases">
        <title>MicrobeNet Type strains.</title>
        <authorList>
            <person name="Nicholson A.C."/>
        </authorList>
    </citation>
    <scope>NUCLEOTIDE SEQUENCE [LARGE SCALE GENOMIC DNA]</scope>
    <source>
        <strain evidence="3 4">ATCC 700815</strain>
    </source>
</reference>
<dbReference type="InterPro" id="IPR001173">
    <property type="entry name" value="Glyco_trans_2-like"/>
</dbReference>
<keyword evidence="1" id="KW-0472">Membrane</keyword>
<dbReference type="AlphaFoldDB" id="A0A849B9P9"/>
<organism evidence="3 4">
    <name type="scientific">Cupriavidus gilardii</name>
    <dbReference type="NCBI Taxonomy" id="82541"/>
    <lineage>
        <taxon>Bacteria</taxon>
        <taxon>Pseudomonadati</taxon>
        <taxon>Pseudomonadota</taxon>
        <taxon>Betaproteobacteria</taxon>
        <taxon>Burkholderiales</taxon>
        <taxon>Burkholderiaceae</taxon>
        <taxon>Cupriavidus</taxon>
    </lineage>
</organism>
<keyword evidence="1" id="KW-1133">Transmembrane helix</keyword>
<name>A0A849B9P9_9BURK</name>
<protein>
    <submittedName>
        <fullName evidence="3">Glycosyltransferase</fullName>
    </submittedName>
</protein>
<dbReference type="Proteomes" id="UP000542973">
    <property type="component" value="Unassembled WGS sequence"/>
</dbReference>
<dbReference type="EMBL" id="JABEMD010000001">
    <property type="protein sequence ID" value="NNH09377.1"/>
    <property type="molecule type" value="Genomic_DNA"/>
</dbReference>
<evidence type="ECO:0000259" key="2">
    <source>
        <dbReference type="Pfam" id="PF00535"/>
    </source>
</evidence>
<dbReference type="GO" id="GO:0016740">
    <property type="term" value="F:transferase activity"/>
    <property type="evidence" value="ECO:0007669"/>
    <property type="project" value="UniProtKB-KW"/>
</dbReference>
<dbReference type="PANTHER" id="PTHR43685:SF2">
    <property type="entry name" value="GLYCOSYLTRANSFERASE 2-LIKE DOMAIN-CONTAINING PROTEIN"/>
    <property type="match status" value="1"/>
</dbReference>
<dbReference type="Gene3D" id="3.90.550.10">
    <property type="entry name" value="Spore Coat Polysaccharide Biosynthesis Protein SpsA, Chain A"/>
    <property type="match status" value="1"/>
</dbReference>
<comment type="caution">
    <text evidence="3">The sequence shown here is derived from an EMBL/GenBank/DDBJ whole genome shotgun (WGS) entry which is preliminary data.</text>
</comment>
<accession>A0A849B9P9</accession>
<gene>
    <name evidence="3" type="ORF">HLB16_00585</name>
</gene>
<dbReference type="InterPro" id="IPR029044">
    <property type="entry name" value="Nucleotide-diphossugar_trans"/>
</dbReference>